<evidence type="ECO:0000256" key="8">
    <source>
        <dbReference type="ARBA" id="ARBA00022723"/>
    </source>
</evidence>
<keyword evidence="8" id="KW-0479">Metal-binding</keyword>
<dbReference type="InterPro" id="IPR023214">
    <property type="entry name" value="HAD_sf"/>
</dbReference>
<comment type="cofactor">
    <cofactor evidence="2">
        <name>Mg(2+)</name>
        <dbReference type="ChEBI" id="CHEBI:18420"/>
    </cofactor>
</comment>
<dbReference type="Gene3D" id="3.40.50.1000">
    <property type="entry name" value="HAD superfamily/HAD-like"/>
    <property type="match status" value="1"/>
</dbReference>
<gene>
    <name evidence="14" type="primary">aphA</name>
    <name evidence="14" type="ORF">N1496_01215</name>
</gene>
<evidence type="ECO:0000256" key="4">
    <source>
        <dbReference type="ARBA" id="ARBA00007752"/>
    </source>
</evidence>
<keyword evidence="10" id="KW-0574">Periplasm</keyword>
<accession>A0ABY9LHI4</accession>
<keyword evidence="11 14" id="KW-0378">Hydrolase</keyword>
<sequence length="252" mass="28255">MEVLMKKRKKRVISGLLILGIVATSSAIVEASGPKVAYTQEGVTAISNNNNVKVSIVSIEDIQKSLDGKEPTTVSFDIDDTLLFSSQYFQYGKEYVTPGSFDYLHKQKFWDLVAKRGDQDSIPKEYAKKLIAMHQKRRDKIVFITGRTRGSMYKEGDIDKTAKTLAKAFKLDKPIAIHYTGNKAIKPYKYDKSYYIKKYGSEIHYGDSDEDIHAAREAGAKPLRILRAPNSTNLPLPQAGGYGEEILENSAY</sequence>
<organism evidence="14 15">
    <name type="scientific">Streptococcus didelphis</name>
    <dbReference type="NCBI Taxonomy" id="102886"/>
    <lineage>
        <taxon>Bacteria</taxon>
        <taxon>Bacillati</taxon>
        <taxon>Bacillota</taxon>
        <taxon>Bacilli</taxon>
        <taxon>Lactobacillales</taxon>
        <taxon>Streptococcaceae</taxon>
        <taxon>Streptococcus</taxon>
    </lineage>
</organism>
<dbReference type="SFLD" id="SFLDG01127">
    <property type="entry name" value="C1.3:_Acid_Phosphatase_Like"/>
    <property type="match status" value="1"/>
</dbReference>
<keyword evidence="9 13" id="KW-0732">Signal</keyword>
<feature type="signal peptide" evidence="13">
    <location>
        <begin position="1"/>
        <end position="31"/>
    </location>
</feature>
<evidence type="ECO:0000256" key="2">
    <source>
        <dbReference type="ARBA" id="ARBA00001946"/>
    </source>
</evidence>
<comment type="subcellular location">
    <subcellularLocation>
        <location evidence="3">Periplasm</location>
    </subcellularLocation>
</comment>
<dbReference type="PIRSF" id="PIRSF017818">
    <property type="entry name" value="Acid_Ptase_B"/>
    <property type="match status" value="1"/>
</dbReference>
<evidence type="ECO:0000313" key="15">
    <source>
        <dbReference type="Proteomes" id="UP001238096"/>
    </source>
</evidence>
<evidence type="ECO:0000256" key="6">
    <source>
        <dbReference type="ARBA" id="ARBA00012646"/>
    </source>
</evidence>
<evidence type="ECO:0000256" key="10">
    <source>
        <dbReference type="ARBA" id="ARBA00022764"/>
    </source>
</evidence>
<comment type="subunit">
    <text evidence="5">Homotetramer.</text>
</comment>
<evidence type="ECO:0000256" key="9">
    <source>
        <dbReference type="ARBA" id="ARBA00022729"/>
    </source>
</evidence>
<proteinExistence type="inferred from homology"/>
<dbReference type="SFLD" id="SFLDS00003">
    <property type="entry name" value="Haloacid_Dehalogenase"/>
    <property type="match status" value="1"/>
</dbReference>
<feature type="chain" id="PRO_5045505625" description="Class B acid phosphatase" evidence="13">
    <location>
        <begin position="32"/>
        <end position="252"/>
    </location>
</feature>
<dbReference type="EMBL" id="CP110509">
    <property type="protein sequence ID" value="WMB28311.1"/>
    <property type="molecule type" value="Genomic_DNA"/>
</dbReference>
<dbReference type="Proteomes" id="UP001238096">
    <property type="component" value="Chromosome"/>
</dbReference>
<evidence type="ECO:0000256" key="3">
    <source>
        <dbReference type="ARBA" id="ARBA00004418"/>
    </source>
</evidence>
<keyword evidence="12" id="KW-0460">Magnesium</keyword>
<comment type="similarity">
    <text evidence="4">Belongs to the class B bacterial acid phosphatase family.</text>
</comment>
<evidence type="ECO:0000256" key="7">
    <source>
        <dbReference type="ARBA" id="ARBA00022113"/>
    </source>
</evidence>
<reference evidence="15" key="1">
    <citation type="submission" date="2022-10" db="EMBL/GenBank/DDBJ databases">
        <title>Streptococcus didelphis as causative of fatal infections in opossums (Didelphis albiventris).</title>
        <authorList>
            <person name="Breyer G.M."/>
            <person name="Da Silva M.E.R.J."/>
            <person name="Siqueira F.M."/>
        </authorList>
    </citation>
    <scope>NUCLEOTIDE SEQUENCE [LARGE SCALE GENOMIC DNA]</scope>
    <source>
        <strain evidence="15">LBVP101/21</strain>
    </source>
</reference>
<dbReference type="InterPro" id="IPR010025">
    <property type="entry name" value="HAD-SF_ppase_IIIB_AphA"/>
</dbReference>
<evidence type="ECO:0000256" key="11">
    <source>
        <dbReference type="ARBA" id="ARBA00022801"/>
    </source>
</evidence>
<dbReference type="InterPro" id="IPR036412">
    <property type="entry name" value="HAD-like_sf"/>
</dbReference>
<dbReference type="InterPro" id="IPR005519">
    <property type="entry name" value="Acid_phosphat_B-like"/>
</dbReference>
<dbReference type="EC" id="3.1.3.2" evidence="6"/>
<dbReference type="SUPFAM" id="SSF56784">
    <property type="entry name" value="HAD-like"/>
    <property type="match status" value="1"/>
</dbReference>
<dbReference type="NCBIfam" id="TIGR01672">
    <property type="entry name" value="AphA"/>
    <property type="match status" value="1"/>
</dbReference>
<evidence type="ECO:0000256" key="12">
    <source>
        <dbReference type="ARBA" id="ARBA00022842"/>
    </source>
</evidence>
<keyword evidence="15" id="KW-1185">Reference proteome</keyword>
<protein>
    <recommendedName>
        <fullName evidence="7">Class B acid phosphatase</fullName>
        <ecNumber evidence="6">3.1.3.2</ecNumber>
    </recommendedName>
</protein>
<evidence type="ECO:0000313" key="14">
    <source>
        <dbReference type="EMBL" id="WMB28311.1"/>
    </source>
</evidence>
<comment type="catalytic activity">
    <reaction evidence="1">
        <text>a phosphate monoester + H2O = an alcohol + phosphate</text>
        <dbReference type="Rhea" id="RHEA:15017"/>
        <dbReference type="ChEBI" id="CHEBI:15377"/>
        <dbReference type="ChEBI" id="CHEBI:30879"/>
        <dbReference type="ChEBI" id="CHEBI:43474"/>
        <dbReference type="ChEBI" id="CHEBI:67140"/>
        <dbReference type="EC" id="3.1.3.2"/>
    </reaction>
</comment>
<dbReference type="GO" id="GO:0003993">
    <property type="term" value="F:acid phosphatase activity"/>
    <property type="evidence" value="ECO:0007669"/>
    <property type="project" value="UniProtKB-EC"/>
</dbReference>
<evidence type="ECO:0000256" key="5">
    <source>
        <dbReference type="ARBA" id="ARBA00011881"/>
    </source>
</evidence>
<dbReference type="Pfam" id="PF03767">
    <property type="entry name" value="Acid_phosphat_B"/>
    <property type="match status" value="1"/>
</dbReference>
<name>A0ABY9LHI4_9STRE</name>
<evidence type="ECO:0000256" key="13">
    <source>
        <dbReference type="SAM" id="SignalP"/>
    </source>
</evidence>
<evidence type="ECO:0000256" key="1">
    <source>
        <dbReference type="ARBA" id="ARBA00000032"/>
    </source>
</evidence>